<comment type="caution">
    <text evidence="1">The sequence shown here is derived from an EMBL/GenBank/DDBJ whole genome shotgun (WGS) entry which is preliminary data.</text>
</comment>
<evidence type="ECO:0000313" key="2">
    <source>
        <dbReference type="Proteomes" id="UP000828941"/>
    </source>
</evidence>
<reference evidence="1 2" key="1">
    <citation type="journal article" date="2022" name="DNA Res.">
        <title>Chromosomal-level genome assembly of the orchid tree Bauhinia variegata (Leguminosae; Cercidoideae) supports the allotetraploid origin hypothesis of Bauhinia.</title>
        <authorList>
            <person name="Zhong Y."/>
            <person name="Chen Y."/>
            <person name="Zheng D."/>
            <person name="Pang J."/>
            <person name="Liu Y."/>
            <person name="Luo S."/>
            <person name="Meng S."/>
            <person name="Qian L."/>
            <person name="Wei D."/>
            <person name="Dai S."/>
            <person name="Zhou R."/>
        </authorList>
    </citation>
    <scope>NUCLEOTIDE SEQUENCE [LARGE SCALE GENOMIC DNA]</scope>
    <source>
        <strain evidence="1">BV-YZ2020</strain>
    </source>
</reference>
<sequence>METSEKHSSFILMQLLILCMLCFIANVEALNNSVSAFYVFGHSTVDPGNNNYILTPFRNNFPPYGRDFPNQVPTGRFTNGRVITDFIASYIGVKDLVPPYLDPKLNDEELLTRVSFACAGSGFDPLTPSLSVYLSLHSFICF</sequence>
<name>A0ACB9KI41_BAUVA</name>
<dbReference type="Proteomes" id="UP000828941">
    <property type="component" value="Chromosome 14"/>
</dbReference>
<accession>A0ACB9KI41</accession>
<protein>
    <submittedName>
        <fullName evidence="1">Uncharacterized protein</fullName>
    </submittedName>
</protein>
<gene>
    <name evidence="1" type="ORF">L6164_036770</name>
</gene>
<organism evidence="1 2">
    <name type="scientific">Bauhinia variegata</name>
    <name type="common">Purple orchid tree</name>
    <name type="synonym">Phanera variegata</name>
    <dbReference type="NCBI Taxonomy" id="167791"/>
    <lineage>
        <taxon>Eukaryota</taxon>
        <taxon>Viridiplantae</taxon>
        <taxon>Streptophyta</taxon>
        <taxon>Embryophyta</taxon>
        <taxon>Tracheophyta</taxon>
        <taxon>Spermatophyta</taxon>
        <taxon>Magnoliopsida</taxon>
        <taxon>eudicotyledons</taxon>
        <taxon>Gunneridae</taxon>
        <taxon>Pentapetalae</taxon>
        <taxon>rosids</taxon>
        <taxon>fabids</taxon>
        <taxon>Fabales</taxon>
        <taxon>Fabaceae</taxon>
        <taxon>Cercidoideae</taxon>
        <taxon>Cercideae</taxon>
        <taxon>Bauhiniinae</taxon>
        <taxon>Bauhinia</taxon>
    </lineage>
</organism>
<proteinExistence type="predicted"/>
<evidence type="ECO:0000313" key="1">
    <source>
        <dbReference type="EMBL" id="KAI4296850.1"/>
    </source>
</evidence>
<keyword evidence="2" id="KW-1185">Reference proteome</keyword>
<dbReference type="EMBL" id="CM039439">
    <property type="protein sequence ID" value="KAI4296850.1"/>
    <property type="molecule type" value="Genomic_DNA"/>
</dbReference>